<protein>
    <recommendedName>
        <fullName evidence="4">Cell shape determination protein CcmA</fullName>
    </recommendedName>
</protein>
<dbReference type="PANTHER" id="PTHR35024">
    <property type="entry name" value="HYPOTHETICAL CYTOSOLIC PROTEIN"/>
    <property type="match status" value="1"/>
</dbReference>
<evidence type="ECO:0000256" key="1">
    <source>
        <dbReference type="ARBA" id="ARBA00044755"/>
    </source>
</evidence>
<evidence type="ECO:0008006" key="4">
    <source>
        <dbReference type="Google" id="ProtNLM"/>
    </source>
</evidence>
<keyword evidence="3" id="KW-1185">Reference proteome</keyword>
<dbReference type="InterPro" id="IPR007607">
    <property type="entry name" value="BacA/B"/>
</dbReference>
<dbReference type="HOGENOM" id="CLU_072799_6_0_10"/>
<comment type="similarity">
    <text evidence="1">Belongs to the bactofilin family.</text>
</comment>
<dbReference type="KEGG" id="psn:Pedsa_2514"/>
<reference evidence="3" key="2">
    <citation type="submission" date="2011-02" db="EMBL/GenBank/DDBJ databases">
        <title>The complete genome of Pedobacter saltans DSM 12145.</title>
        <authorList>
            <consortium name="US DOE Joint Genome Institute (JGI-PGF)"/>
            <person name="Lucas S."/>
            <person name="Copeland A."/>
            <person name="Lapidus A."/>
            <person name="Bruce D."/>
            <person name="Goodwin L."/>
            <person name="Pitluck S."/>
            <person name="Kyrpides N."/>
            <person name="Mavromatis K."/>
            <person name="Pagani I."/>
            <person name="Ivanova N."/>
            <person name="Ovchinnikova G."/>
            <person name="Lu M."/>
            <person name="Detter J.C."/>
            <person name="Han C."/>
            <person name="Land M."/>
            <person name="Hauser L."/>
            <person name="Markowitz V."/>
            <person name="Cheng J.-F."/>
            <person name="Hugenholtz P."/>
            <person name="Woyke T."/>
            <person name="Wu D."/>
            <person name="Tindall B."/>
            <person name="Pomrenke H.G."/>
            <person name="Brambilla E."/>
            <person name="Klenk H.-P."/>
            <person name="Eisen J.A."/>
        </authorList>
    </citation>
    <scope>NUCLEOTIDE SEQUENCE [LARGE SCALE GENOMIC DNA]</scope>
    <source>
        <strain evidence="3">ATCC 51119 / DSM 12145 / JCM 21818 / LMG 10337 / NBRC 100064 / NCIMB 13643</strain>
    </source>
</reference>
<dbReference type="STRING" id="762903.Pedsa_2514"/>
<dbReference type="eggNOG" id="COG1664">
    <property type="taxonomic scope" value="Bacteria"/>
</dbReference>
<evidence type="ECO:0000313" key="3">
    <source>
        <dbReference type="Proteomes" id="UP000000310"/>
    </source>
</evidence>
<reference evidence="2 3" key="1">
    <citation type="journal article" date="2011" name="Stand. Genomic Sci.">
        <title>Complete genome sequence of the gliding, heparinolytic Pedobacter saltans type strain (113).</title>
        <authorList>
            <person name="Liolios K."/>
            <person name="Sikorski J."/>
            <person name="Lu M."/>
            <person name="Nolan M."/>
            <person name="Lapidus A."/>
            <person name="Lucas S."/>
            <person name="Hammon N."/>
            <person name="Deshpande S."/>
            <person name="Cheng J.F."/>
            <person name="Tapia R."/>
            <person name="Han C."/>
            <person name="Goodwin L."/>
            <person name="Pitluck S."/>
            <person name="Huntemann M."/>
            <person name="Ivanova N."/>
            <person name="Pagani I."/>
            <person name="Mavromatis K."/>
            <person name="Ovchinikova G."/>
            <person name="Pati A."/>
            <person name="Chen A."/>
            <person name="Palaniappan K."/>
            <person name="Land M."/>
            <person name="Hauser L."/>
            <person name="Brambilla E.M."/>
            <person name="Kotsyurbenko O."/>
            <person name="Rohde M."/>
            <person name="Tindall B.J."/>
            <person name="Abt B."/>
            <person name="Goker M."/>
            <person name="Detter J.C."/>
            <person name="Woyke T."/>
            <person name="Bristow J."/>
            <person name="Eisen J.A."/>
            <person name="Markowitz V."/>
            <person name="Hugenholtz P."/>
            <person name="Klenk H.P."/>
            <person name="Kyrpides N.C."/>
        </authorList>
    </citation>
    <scope>NUCLEOTIDE SEQUENCE [LARGE SCALE GENOMIC DNA]</scope>
    <source>
        <strain evidence="3">ATCC 51119 / DSM 12145 / JCM 21818 / LMG 10337 / NBRC 100064 / NCIMB 13643</strain>
    </source>
</reference>
<organism evidence="2 3">
    <name type="scientific">Pseudopedobacter saltans (strain ATCC 51119 / DSM 12145 / JCM 21818 / CCUG 39354 / LMG 10337 / NBRC 100064 / NCIMB 13643)</name>
    <name type="common">Pedobacter saltans</name>
    <dbReference type="NCBI Taxonomy" id="762903"/>
    <lineage>
        <taxon>Bacteria</taxon>
        <taxon>Pseudomonadati</taxon>
        <taxon>Bacteroidota</taxon>
        <taxon>Sphingobacteriia</taxon>
        <taxon>Sphingobacteriales</taxon>
        <taxon>Sphingobacteriaceae</taxon>
        <taxon>Pseudopedobacter</taxon>
    </lineage>
</organism>
<gene>
    <name evidence="2" type="ordered locus">Pedsa_2514</name>
</gene>
<dbReference type="AlphaFoldDB" id="F0S4P1"/>
<dbReference type="EMBL" id="CP002545">
    <property type="protein sequence ID" value="ADY53059.1"/>
    <property type="molecule type" value="Genomic_DNA"/>
</dbReference>
<dbReference type="PANTHER" id="PTHR35024:SF4">
    <property type="entry name" value="POLYMER-FORMING CYTOSKELETAL PROTEIN"/>
    <property type="match status" value="1"/>
</dbReference>
<name>F0S4P1_PSESL</name>
<evidence type="ECO:0000313" key="2">
    <source>
        <dbReference type="EMBL" id="ADY53059.1"/>
    </source>
</evidence>
<proteinExistence type="inferred from homology"/>
<dbReference type="RefSeq" id="WP_013633544.1">
    <property type="nucleotide sequence ID" value="NC_015177.1"/>
</dbReference>
<dbReference type="OrthoDB" id="5432602at2"/>
<sequence>MFQKQKRQQNEQKASSINIVGEGTEIKGNLATKGDIRVDGTIVGDVISKAKVVIGAVGEVIGNIYAYSAEISGVVTGNIAVGENLFLKQTAKVNGNISSNKLVIENGADFSGFCQTGVTDTSSIFDAKEESTREKEAIS</sequence>
<dbReference type="Proteomes" id="UP000000310">
    <property type="component" value="Chromosome"/>
</dbReference>
<accession>F0S4P1</accession>
<dbReference type="Pfam" id="PF04519">
    <property type="entry name" value="Bactofilin"/>
    <property type="match status" value="1"/>
</dbReference>